<comment type="caution">
    <text evidence="9">The sequence shown here is derived from an EMBL/GenBank/DDBJ whole genome shotgun (WGS) entry which is preliminary data.</text>
</comment>
<gene>
    <name evidence="9" type="ORF">B0T24DRAFT_622319</name>
</gene>
<evidence type="ECO:0000256" key="3">
    <source>
        <dbReference type="ARBA" id="ARBA00022729"/>
    </source>
</evidence>
<dbReference type="InterPro" id="IPR054579">
    <property type="entry name" value="GCE-like_dom"/>
</dbReference>
<evidence type="ECO:0000256" key="5">
    <source>
        <dbReference type="ARBA" id="ARBA00023185"/>
    </source>
</evidence>
<reference evidence="9" key="2">
    <citation type="submission" date="2023-06" db="EMBL/GenBank/DDBJ databases">
        <authorList>
            <consortium name="Lawrence Berkeley National Laboratory"/>
            <person name="Haridas S."/>
            <person name="Hensen N."/>
            <person name="Bonometti L."/>
            <person name="Westerberg I."/>
            <person name="Brannstrom I.O."/>
            <person name="Guillou S."/>
            <person name="Cros-Aarteil S."/>
            <person name="Calhoun S."/>
            <person name="Kuo A."/>
            <person name="Mondo S."/>
            <person name="Pangilinan J."/>
            <person name="Riley R."/>
            <person name="Labutti K."/>
            <person name="Andreopoulos B."/>
            <person name="Lipzen A."/>
            <person name="Chen C."/>
            <person name="Yanf M."/>
            <person name="Daum C."/>
            <person name="Ng V."/>
            <person name="Clum A."/>
            <person name="Steindorff A."/>
            <person name="Ohm R."/>
            <person name="Martin F."/>
            <person name="Silar P."/>
            <person name="Natvig D."/>
            <person name="Lalanne C."/>
            <person name="Gautier V."/>
            <person name="Ament-Velasquez S.L."/>
            <person name="Kruys A."/>
            <person name="Hutchinson M.I."/>
            <person name="Powell A.J."/>
            <person name="Barry K."/>
            <person name="Miller A.N."/>
            <person name="Grigoriev I.V."/>
            <person name="Debuchy R."/>
            <person name="Gladieux P."/>
            <person name="Thoren M.H."/>
            <person name="Johannesson H."/>
        </authorList>
    </citation>
    <scope>NUCLEOTIDE SEQUENCE</scope>
    <source>
        <strain evidence="9">CBS 958.72</strain>
    </source>
</reference>
<keyword evidence="3" id="KW-0732">Signal</keyword>
<evidence type="ECO:0000256" key="2">
    <source>
        <dbReference type="ARBA" id="ARBA00022487"/>
    </source>
</evidence>
<keyword evidence="4" id="KW-0378">Hydrolase</keyword>
<evidence type="ECO:0000256" key="7">
    <source>
        <dbReference type="ARBA" id="ARBA00026105"/>
    </source>
</evidence>
<name>A0AAE0N7J5_9PEZI</name>
<dbReference type="EMBL" id="JAULSN010000004">
    <property type="protein sequence ID" value="KAK3373185.1"/>
    <property type="molecule type" value="Genomic_DNA"/>
</dbReference>
<dbReference type="EC" id="3.1.1.117" evidence="7"/>
<dbReference type="Pfam" id="PF22244">
    <property type="entry name" value="GCE_fung"/>
    <property type="match status" value="1"/>
</dbReference>
<keyword evidence="10" id="KW-1185">Reference proteome</keyword>
<accession>A0AAE0N7J5</accession>
<feature type="domain" description="4-O-methyl-glucuronoyl methylesterase-like" evidence="8">
    <location>
        <begin position="1"/>
        <end position="42"/>
    </location>
</feature>
<protein>
    <recommendedName>
        <fullName evidence="7">(4-O-methyl)-D-glucuronate--lignin esterase</fullName>
        <ecNumber evidence="7">3.1.1.117</ecNumber>
    </recommendedName>
</protein>
<keyword evidence="2" id="KW-0719">Serine esterase</keyword>
<proteinExistence type="inferred from homology"/>
<dbReference type="Proteomes" id="UP001287356">
    <property type="component" value="Unassembled WGS sequence"/>
</dbReference>
<sequence length="110" mass="11917">MLAGLVAPRPLYVMENPDFEWLGKVSTYGCMGTAQKQYQALGALNSFGYSQEGGHNHCSFPSGQAAELNAFIGKFLLGNASAGLTSVFRTDQSLNFNIDTWSPWPVPNLV</sequence>
<dbReference type="GO" id="GO:0052689">
    <property type="term" value="F:carboxylic ester hydrolase activity"/>
    <property type="evidence" value="ECO:0007669"/>
    <property type="project" value="UniProtKB-KW"/>
</dbReference>
<comment type="similarity">
    <text evidence="1">Belongs to the carbohydrate esterase 15 (CE15) family.</text>
</comment>
<dbReference type="GO" id="GO:0046274">
    <property type="term" value="P:lignin catabolic process"/>
    <property type="evidence" value="ECO:0007669"/>
    <property type="project" value="UniProtKB-KW"/>
</dbReference>
<organism evidence="9 10">
    <name type="scientific">Lasiosphaeria ovina</name>
    <dbReference type="NCBI Taxonomy" id="92902"/>
    <lineage>
        <taxon>Eukaryota</taxon>
        <taxon>Fungi</taxon>
        <taxon>Dikarya</taxon>
        <taxon>Ascomycota</taxon>
        <taxon>Pezizomycotina</taxon>
        <taxon>Sordariomycetes</taxon>
        <taxon>Sordariomycetidae</taxon>
        <taxon>Sordariales</taxon>
        <taxon>Lasiosphaeriaceae</taxon>
        <taxon>Lasiosphaeria</taxon>
    </lineage>
</organism>
<evidence type="ECO:0000256" key="6">
    <source>
        <dbReference type="ARBA" id="ARBA00024511"/>
    </source>
</evidence>
<evidence type="ECO:0000313" key="10">
    <source>
        <dbReference type="Proteomes" id="UP001287356"/>
    </source>
</evidence>
<dbReference type="AlphaFoldDB" id="A0AAE0N7J5"/>
<comment type="catalytic activity">
    <reaction evidence="6">
        <text>a 4-O-methyl-alpha-D-glucuronosyl ester derivative + H2O = 4-O-methyl-alpha-D-glucuronate derivative + an alcohol + H(+)</text>
        <dbReference type="Rhea" id="RHEA:67452"/>
        <dbReference type="ChEBI" id="CHEBI:15377"/>
        <dbReference type="ChEBI" id="CHEBI:15378"/>
        <dbReference type="ChEBI" id="CHEBI:30879"/>
        <dbReference type="ChEBI" id="CHEBI:171667"/>
        <dbReference type="ChEBI" id="CHEBI:171668"/>
        <dbReference type="EC" id="3.1.1.117"/>
    </reaction>
    <physiologicalReaction direction="left-to-right" evidence="6">
        <dbReference type="Rhea" id="RHEA:67453"/>
    </physiologicalReaction>
</comment>
<evidence type="ECO:0000256" key="4">
    <source>
        <dbReference type="ARBA" id="ARBA00022801"/>
    </source>
</evidence>
<evidence type="ECO:0000259" key="8">
    <source>
        <dbReference type="Pfam" id="PF22244"/>
    </source>
</evidence>
<reference evidence="9" key="1">
    <citation type="journal article" date="2023" name="Mol. Phylogenet. Evol.">
        <title>Genome-scale phylogeny and comparative genomics of the fungal order Sordariales.</title>
        <authorList>
            <person name="Hensen N."/>
            <person name="Bonometti L."/>
            <person name="Westerberg I."/>
            <person name="Brannstrom I.O."/>
            <person name="Guillou S."/>
            <person name="Cros-Aarteil S."/>
            <person name="Calhoun S."/>
            <person name="Haridas S."/>
            <person name="Kuo A."/>
            <person name="Mondo S."/>
            <person name="Pangilinan J."/>
            <person name="Riley R."/>
            <person name="LaButti K."/>
            <person name="Andreopoulos B."/>
            <person name="Lipzen A."/>
            <person name="Chen C."/>
            <person name="Yan M."/>
            <person name="Daum C."/>
            <person name="Ng V."/>
            <person name="Clum A."/>
            <person name="Steindorff A."/>
            <person name="Ohm R.A."/>
            <person name="Martin F."/>
            <person name="Silar P."/>
            <person name="Natvig D.O."/>
            <person name="Lalanne C."/>
            <person name="Gautier V."/>
            <person name="Ament-Velasquez S.L."/>
            <person name="Kruys A."/>
            <person name="Hutchinson M.I."/>
            <person name="Powell A.J."/>
            <person name="Barry K."/>
            <person name="Miller A.N."/>
            <person name="Grigoriev I.V."/>
            <person name="Debuchy R."/>
            <person name="Gladieux P."/>
            <person name="Hiltunen Thoren M."/>
            <person name="Johannesson H."/>
        </authorList>
    </citation>
    <scope>NUCLEOTIDE SEQUENCE</scope>
    <source>
        <strain evidence="9">CBS 958.72</strain>
    </source>
</reference>
<dbReference type="Gene3D" id="3.40.50.1820">
    <property type="entry name" value="alpha/beta hydrolase"/>
    <property type="match status" value="1"/>
</dbReference>
<evidence type="ECO:0000313" key="9">
    <source>
        <dbReference type="EMBL" id="KAK3373185.1"/>
    </source>
</evidence>
<evidence type="ECO:0000256" key="1">
    <source>
        <dbReference type="ARBA" id="ARBA00010092"/>
    </source>
</evidence>
<keyword evidence="5" id="KW-0439">Lignin degradation</keyword>
<dbReference type="InterPro" id="IPR029058">
    <property type="entry name" value="AB_hydrolase_fold"/>
</dbReference>